<dbReference type="AlphaFoldDB" id="A0A812EVF2"/>
<gene>
    <name evidence="1" type="ORF">NUZ5A_20618</name>
</gene>
<comment type="caution">
    <text evidence="1">The sequence shown here is derived from an EMBL/GenBank/DDBJ whole genome shotgun (WGS) entry which is preliminary data.</text>
</comment>
<organism evidence="1 2">
    <name type="scientific">Candidatus Nitrosotenuis uzonensis</name>
    <dbReference type="NCBI Taxonomy" id="1407055"/>
    <lineage>
        <taxon>Archaea</taxon>
        <taxon>Nitrososphaerota</taxon>
        <taxon>Candidatus Nitrosotenuis</taxon>
    </lineage>
</organism>
<name>A0A812EVF2_9ARCH</name>
<evidence type="ECO:0000313" key="2">
    <source>
        <dbReference type="Proteomes" id="UP000655759"/>
    </source>
</evidence>
<sequence length="133" mass="14641">MLMILKAALASMVLVVALSASAFAETTIMPLNSEIGLEKTITQFHAPSNNRLPWGFVEGKIANPVEGHPVIIQFFKNGEAVHFAQTDVNDDGSYEYRFRVVDVTNGKITKIFEGDYVVKIFKVVYLDKGSTSA</sequence>
<dbReference type="Proteomes" id="UP000655759">
    <property type="component" value="Unassembled WGS sequence"/>
</dbReference>
<protein>
    <submittedName>
        <fullName evidence="1">Uncharacterized protein</fullName>
    </submittedName>
</protein>
<evidence type="ECO:0000313" key="1">
    <source>
        <dbReference type="EMBL" id="CAE6489474.1"/>
    </source>
</evidence>
<dbReference type="EMBL" id="CAJNAQ010000002">
    <property type="protein sequence ID" value="CAE6489474.1"/>
    <property type="molecule type" value="Genomic_DNA"/>
</dbReference>
<reference evidence="1" key="1">
    <citation type="submission" date="2021-02" db="EMBL/GenBank/DDBJ databases">
        <authorList>
            <person name="Han P."/>
        </authorList>
    </citation>
    <scope>NUCLEOTIDE SEQUENCE</scope>
    <source>
        <strain evidence="1">Candidatus Nitrosotenuis uzonensis 5A</strain>
    </source>
</reference>
<proteinExistence type="predicted"/>
<accession>A0A812EVF2</accession>